<evidence type="ECO:0000313" key="4">
    <source>
        <dbReference type="Proteomes" id="UP000045545"/>
    </source>
</evidence>
<dbReference type="EMBL" id="CGIH01000034">
    <property type="protein sequence ID" value="CFX88790.1"/>
    <property type="molecule type" value="Genomic_DNA"/>
</dbReference>
<dbReference type="InterPro" id="IPR038765">
    <property type="entry name" value="Papain-like_cys_pep_sf"/>
</dbReference>
<sequence>MHQSKGKLIITLGLSLALLLVPASAWAVPLSLSIDKSHIDKGIISVQYEQDNDSDMAIKISKDTISYDYRLSPGETYPLQAGDGKYMIMIGQAKGGNRYELIAKEEISLSLSEPHIVFLQSIQLIDWNQETPAVVKARELVKSARSDQERVALVYDYIVKNITYDNQKARTVQIGYIPKLDQVYSQSTGICYDYAALTAAMLRSVGVPAKLVTGYHKNDPAVYHAWNQVYLRDSKQWITIDTTYDSIIIKAGQYTPMIKNAADYIPHKFY</sequence>
<dbReference type="Proteomes" id="UP000045545">
    <property type="component" value="Unassembled WGS sequence"/>
</dbReference>
<reference evidence="3 4" key="1">
    <citation type="submission" date="2015-03" db="EMBL/GenBank/DDBJ databases">
        <authorList>
            <person name="Murphy D."/>
        </authorList>
    </citation>
    <scope>NUCLEOTIDE SEQUENCE [LARGE SCALE GENOMIC DNA]</scope>
    <source>
        <strain evidence="3 4">OL-4</strain>
    </source>
</reference>
<dbReference type="AlphaFoldDB" id="A0A0E4C971"/>
<evidence type="ECO:0000313" key="3">
    <source>
        <dbReference type="EMBL" id="CFX88790.1"/>
    </source>
</evidence>
<protein>
    <submittedName>
        <fullName evidence="3">Transglutaminase-like</fullName>
    </submittedName>
</protein>
<proteinExistence type="predicted"/>
<name>A0A0E4C971_9FIRM</name>
<dbReference type="SMART" id="SM00460">
    <property type="entry name" value="TGc"/>
    <property type="match status" value="1"/>
</dbReference>
<dbReference type="RefSeq" id="WP_052729732.1">
    <property type="nucleotide sequence ID" value="NZ_CGIH01000034.1"/>
</dbReference>
<feature type="chain" id="PRO_5002419111" evidence="1">
    <location>
        <begin position="28"/>
        <end position="270"/>
    </location>
</feature>
<accession>A0A0E4C971</accession>
<keyword evidence="4" id="KW-1185">Reference proteome</keyword>
<dbReference type="STRING" id="690567.2119"/>
<feature type="signal peptide" evidence="1">
    <location>
        <begin position="1"/>
        <end position="27"/>
    </location>
</feature>
<dbReference type="InterPro" id="IPR002931">
    <property type="entry name" value="Transglutaminase-like"/>
</dbReference>
<gene>
    <name evidence="3" type="ORF">2119</name>
</gene>
<evidence type="ECO:0000259" key="2">
    <source>
        <dbReference type="SMART" id="SM00460"/>
    </source>
</evidence>
<dbReference type="Gene3D" id="3.10.620.30">
    <property type="match status" value="1"/>
</dbReference>
<organism evidence="3 4">
    <name type="scientific">Syntrophomonas zehnderi OL-4</name>
    <dbReference type="NCBI Taxonomy" id="690567"/>
    <lineage>
        <taxon>Bacteria</taxon>
        <taxon>Bacillati</taxon>
        <taxon>Bacillota</taxon>
        <taxon>Clostridia</taxon>
        <taxon>Eubacteriales</taxon>
        <taxon>Syntrophomonadaceae</taxon>
        <taxon>Syntrophomonas</taxon>
    </lineage>
</organism>
<dbReference type="SUPFAM" id="SSF54001">
    <property type="entry name" value="Cysteine proteinases"/>
    <property type="match status" value="1"/>
</dbReference>
<dbReference type="PANTHER" id="PTHR33490">
    <property type="entry name" value="BLR5614 PROTEIN-RELATED"/>
    <property type="match status" value="1"/>
</dbReference>
<dbReference type="OrthoDB" id="1817605at2"/>
<feature type="domain" description="Transglutaminase-like" evidence="2">
    <location>
        <begin position="183"/>
        <end position="244"/>
    </location>
</feature>
<evidence type="ECO:0000256" key="1">
    <source>
        <dbReference type="SAM" id="SignalP"/>
    </source>
</evidence>
<dbReference type="Pfam" id="PF01841">
    <property type="entry name" value="Transglut_core"/>
    <property type="match status" value="1"/>
</dbReference>
<keyword evidence="1" id="KW-0732">Signal</keyword>